<evidence type="ECO:0000259" key="3">
    <source>
        <dbReference type="Pfam" id="PF00754"/>
    </source>
</evidence>
<dbReference type="EMBL" id="JAHJDP010000018">
    <property type="protein sequence ID" value="MBU2689770.1"/>
    <property type="molecule type" value="Genomic_DNA"/>
</dbReference>
<dbReference type="InterPro" id="IPR032287">
    <property type="entry name" value="DUF4838"/>
</dbReference>
<dbReference type="PANTHER" id="PTHR47406">
    <property type="entry name" value="COAGULATION FACTOR 5/8 TYPE, C-TERMINAL"/>
    <property type="match status" value="1"/>
</dbReference>
<evidence type="ECO:0000313" key="4">
    <source>
        <dbReference type="EMBL" id="MBU2689770.1"/>
    </source>
</evidence>
<reference evidence="4" key="1">
    <citation type="submission" date="2021-05" db="EMBL/GenBank/DDBJ databases">
        <title>Energy efficiency and biological interactions define the core microbiome of deep oligotrophic groundwater.</title>
        <authorList>
            <person name="Mehrshad M."/>
            <person name="Lopez-Fernandez M."/>
            <person name="Bell E."/>
            <person name="Bernier-Latmani R."/>
            <person name="Bertilsson S."/>
            <person name="Dopson M."/>
        </authorList>
    </citation>
    <scope>NUCLEOTIDE SEQUENCE</scope>
    <source>
        <strain evidence="4">Modern_marine.mb.64</strain>
    </source>
</reference>
<dbReference type="Gene3D" id="2.60.120.260">
    <property type="entry name" value="Galactose-binding domain-like"/>
    <property type="match status" value="1"/>
</dbReference>
<proteinExistence type="predicted"/>
<evidence type="ECO:0000256" key="1">
    <source>
        <dbReference type="ARBA" id="ARBA00022801"/>
    </source>
</evidence>
<dbReference type="Gene3D" id="3.30.379.10">
    <property type="entry name" value="Chitobiase/beta-hexosaminidase domain 2-like"/>
    <property type="match status" value="1"/>
</dbReference>
<protein>
    <submittedName>
        <fullName evidence="4">DUF4838 domain-containing protein</fullName>
    </submittedName>
</protein>
<dbReference type="AlphaFoldDB" id="A0A948W592"/>
<evidence type="ECO:0000256" key="2">
    <source>
        <dbReference type="SAM" id="SignalP"/>
    </source>
</evidence>
<dbReference type="InterPro" id="IPR000421">
    <property type="entry name" value="FA58C"/>
</dbReference>
<dbReference type="PANTHER" id="PTHR47406:SF2">
    <property type="entry name" value="ALPHA GLUCURONIDASE N-TERMINAL DOMAIN-CONTAINING PROTEIN"/>
    <property type="match status" value="1"/>
</dbReference>
<feature type="domain" description="F5/8 type C" evidence="3">
    <location>
        <begin position="606"/>
        <end position="730"/>
    </location>
</feature>
<gene>
    <name evidence="4" type="ORF">KJ970_02505</name>
</gene>
<evidence type="ECO:0000313" key="5">
    <source>
        <dbReference type="Proteomes" id="UP000777784"/>
    </source>
</evidence>
<dbReference type="InterPro" id="IPR008979">
    <property type="entry name" value="Galactose-bd-like_sf"/>
</dbReference>
<sequence>MWRSWRRLTLLVTFLCGVTQVGAAPGNFILVQDGKSEVGVCAGTDVPAPVYASIDILRRYIREISGVDLPLIHSLSEKSPQIIVEIGASRDPKLSVADLGNDGFRLKTTGKDLVFTAKTADGFQNAVYTFLESYLGCRKYSFTVEVVPQKTTIILPGMDDQQIPQLSFRMQDIRDAAYVAWHKLDTNDDFGLFVHTFKELVPPDKYFKEHPEYFSMLNGSRTPEGQLCLTNPDVFNIVVEELRARMSEKPGSSFWSVSQNDTYAPCECEFCRAAGQAEGAQSGSILAFVNRVAEKFPDQTISTLAYQYSRSAPRRIKPRPNVNIMLCSIECNRSKPLADDPGSVSFVKDVRDWGKLTHNIFLWDYVIQFRNLVSPFPNLRVLQPNIQFFVESGITSIFEQGLPVMHGEFAELRIYLISKLLWNPYADVDAIINDFLQGYYGRAAPFIRQYIDIMHDALAASGEDLSIYGYPLTSSDGYLSPRMMQSYSDLFAKAEAAVNDDLEILSRVRTAHLPVQFAILEQAKVAGDAERGCFVRTSAGVLQTKPEIESLLALFVQRCREADIPRLWEHGTSPDEYFASTRKFLEGSTRPHLALSSPVVLTRPASQKYHQGDPAALTDGCKGWDDYHTHWLGFEGEDMEATLDLGAVKSISAINTDFLQDINSWIFMPLLVTFSISKDGMGYREVGKTENTTAPEEWGAIIAPYNVTFESSRARYIRVKAVSVKSCPAWHKGSGGPAWIFIDEISVQ</sequence>
<accession>A0A948W592</accession>
<dbReference type="Pfam" id="PF16126">
    <property type="entry name" value="DUF4838"/>
    <property type="match status" value="1"/>
</dbReference>
<dbReference type="SUPFAM" id="SSF49785">
    <property type="entry name" value="Galactose-binding domain-like"/>
    <property type="match status" value="1"/>
</dbReference>
<dbReference type="GO" id="GO:0005975">
    <property type="term" value="P:carbohydrate metabolic process"/>
    <property type="evidence" value="ECO:0007669"/>
    <property type="project" value="UniProtKB-ARBA"/>
</dbReference>
<dbReference type="Proteomes" id="UP000777784">
    <property type="component" value="Unassembled WGS sequence"/>
</dbReference>
<dbReference type="SUPFAM" id="SSF55545">
    <property type="entry name" value="beta-N-acetylhexosaminidase-like domain"/>
    <property type="match status" value="1"/>
</dbReference>
<organism evidence="4 5">
    <name type="scientific">Eiseniibacteriota bacterium</name>
    <dbReference type="NCBI Taxonomy" id="2212470"/>
    <lineage>
        <taxon>Bacteria</taxon>
        <taxon>Candidatus Eiseniibacteriota</taxon>
    </lineage>
</organism>
<name>A0A948W592_UNCEI</name>
<keyword evidence="2" id="KW-0732">Signal</keyword>
<dbReference type="Pfam" id="PF00754">
    <property type="entry name" value="F5_F8_type_C"/>
    <property type="match status" value="1"/>
</dbReference>
<dbReference type="GO" id="GO:0016787">
    <property type="term" value="F:hydrolase activity"/>
    <property type="evidence" value="ECO:0007669"/>
    <property type="project" value="UniProtKB-KW"/>
</dbReference>
<dbReference type="InterPro" id="IPR029018">
    <property type="entry name" value="Hex-like_dom2"/>
</dbReference>
<keyword evidence="1" id="KW-0378">Hydrolase</keyword>
<feature type="chain" id="PRO_5037083892" evidence="2">
    <location>
        <begin position="24"/>
        <end position="748"/>
    </location>
</feature>
<feature type="signal peptide" evidence="2">
    <location>
        <begin position="1"/>
        <end position="23"/>
    </location>
</feature>
<comment type="caution">
    <text evidence="4">The sequence shown here is derived from an EMBL/GenBank/DDBJ whole genome shotgun (WGS) entry which is preliminary data.</text>
</comment>